<evidence type="ECO:0000259" key="4">
    <source>
        <dbReference type="PROSITE" id="PS51332"/>
    </source>
</evidence>
<dbReference type="Gene3D" id="1.10.1660.10">
    <property type="match status" value="1"/>
</dbReference>
<dbReference type="Pfam" id="PF02607">
    <property type="entry name" value="B12-binding_2"/>
    <property type="match status" value="1"/>
</dbReference>
<sequence length="393" mass="41679">MYEPTGGRNRPDDPSPKAVEAADTGLTTGAVARRLGVSPTTLRSWDRRYGLGPAVRADGRHRRWTTRDVAMLEAMCRLTSAGVPPAEAARAARQGAVEERAAKERAVNAEAPKAPKGWDAGEKAVREPIGSPSLSPSHSLDRTDLAHPPAADDRPPTAGPPLPGDIRKECRGLARAAVRLDAPAVDGRLTSAVERYGLTAAWQDVMVPTLHAVGRRWESSGDRYVEVEHLLSWHISTTLRRVTPALSPSPSRRPETSEGPVVLACVPGEQHTLPLEALNAGLAEHGLPTRMFGAAVPAEALTAAVRRLGPSAVVLWAQARSTASIPLARHVAATHWGVKGARRHPTLVLGGPGWAGRSAQGMLRPSSLHDALAVLAARYENSVPGPRTDGLSD</sequence>
<dbReference type="InterPro" id="IPR000551">
    <property type="entry name" value="MerR-type_HTH_dom"/>
</dbReference>
<dbReference type="InterPro" id="IPR036594">
    <property type="entry name" value="Meth_synthase_dom"/>
</dbReference>
<dbReference type="PROSITE" id="PS50937">
    <property type="entry name" value="HTH_MERR_2"/>
    <property type="match status" value="1"/>
</dbReference>
<dbReference type="Gene3D" id="1.10.1240.10">
    <property type="entry name" value="Methionine synthase domain"/>
    <property type="match status" value="1"/>
</dbReference>
<dbReference type="RefSeq" id="WP_326762010.1">
    <property type="nucleotide sequence ID" value="NZ_CP109135.1"/>
</dbReference>
<protein>
    <submittedName>
        <fullName evidence="5">MerR family transcriptional regulator</fullName>
    </submittedName>
</protein>
<dbReference type="SUPFAM" id="SSF52242">
    <property type="entry name" value="Cobalamin (vitamin B12)-binding domain"/>
    <property type="match status" value="1"/>
</dbReference>
<reference evidence="5 6" key="1">
    <citation type="submission" date="2022-10" db="EMBL/GenBank/DDBJ databases">
        <title>The complete genomes of actinobacterial strains from the NBC collection.</title>
        <authorList>
            <person name="Joergensen T.S."/>
            <person name="Alvarez Arevalo M."/>
            <person name="Sterndorff E.B."/>
            <person name="Faurdal D."/>
            <person name="Vuksanovic O."/>
            <person name="Mourched A.-S."/>
            <person name="Charusanti P."/>
            <person name="Shaw S."/>
            <person name="Blin K."/>
            <person name="Weber T."/>
        </authorList>
    </citation>
    <scope>NUCLEOTIDE SEQUENCE [LARGE SCALE GENOMIC DNA]</scope>
    <source>
        <strain evidence="5 6">NBC 01752</strain>
    </source>
</reference>
<dbReference type="Pfam" id="PF02310">
    <property type="entry name" value="B12-binding"/>
    <property type="match status" value="1"/>
</dbReference>
<dbReference type="PROSITE" id="PS51332">
    <property type="entry name" value="B12_BINDING"/>
    <property type="match status" value="1"/>
</dbReference>
<dbReference type="PANTHER" id="PTHR30204:SF97">
    <property type="entry name" value="MERR FAMILY REGULATORY PROTEIN"/>
    <property type="match status" value="1"/>
</dbReference>
<evidence type="ECO:0000313" key="6">
    <source>
        <dbReference type="Proteomes" id="UP001340816"/>
    </source>
</evidence>
<organism evidence="5 6">
    <name type="scientific">Streptomyces phaeochromogenes</name>
    <dbReference type="NCBI Taxonomy" id="1923"/>
    <lineage>
        <taxon>Bacteria</taxon>
        <taxon>Bacillati</taxon>
        <taxon>Actinomycetota</taxon>
        <taxon>Actinomycetes</taxon>
        <taxon>Kitasatosporales</taxon>
        <taxon>Streptomycetaceae</taxon>
        <taxon>Streptomyces</taxon>
        <taxon>Streptomyces phaeochromogenes group</taxon>
    </lineage>
</organism>
<dbReference type="EMBL" id="CP109135">
    <property type="protein sequence ID" value="WSD20216.1"/>
    <property type="molecule type" value="Genomic_DNA"/>
</dbReference>
<dbReference type="InterPro" id="IPR036724">
    <property type="entry name" value="Cobalamin-bd_sf"/>
</dbReference>
<dbReference type="InterPro" id="IPR003759">
    <property type="entry name" value="Cbl-bd_cap"/>
</dbReference>
<dbReference type="SMART" id="SM00422">
    <property type="entry name" value="HTH_MERR"/>
    <property type="match status" value="1"/>
</dbReference>
<accession>A0ABZ1HRW6</accession>
<dbReference type="Gene3D" id="3.40.50.280">
    <property type="entry name" value="Cobalamin-binding domain"/>
    <property type="match status" value="1"/>
</dbReference>
<feature type="region of interest" description="Disordered" evidence="2">
    <location>
        <begin position="1"/>
        <end position="33"/>
    </location>
</feature>
<dbReference type="Proteomes" id="UP001340816">
    <property type="component" value="Chromosome"/>
</dbReference>
<dbReference type="InterPro" id="IPR009061">
    <property type="entry name" value="DNA-bd_dom_put_sf"/>
</dbReference>
<evidence type="ECO:0000256" key="1">
    <source>
        <dbReference type="ARBA" id="ARBA00023125"/>
    </source>
</evidence>
<feature type="domain" description="B12-binding" evidence="4">
    <location>
        <begin position="258"/>
        <end position="385"/>
    </location>
</feature>
<name>A0ABZ1HRW6_STRPH</name>
<keyword evidence="1" id="KW-0238">DNA-binding</keyword>
<dbReference type="SUPFAM" id="SSF46955">
    <property type="entry name" value="Putative DNA-binding domain"/>
    <property type="match status" value="1"/>
</dbReference>
<evidence type="ECO:0000256" key="2">
    <source>
        <dbReference type="SAM" id="MobiDB-lite"/>
    </source>
</evidence>
<dbReference type="InterPro" id="IPR006158">
    <property type="entry name" value="Cobalamin-bd"/>
</dbReference>
<feature type="domain" description="HTH merR-type" evidence="3">
    <location>
        <begin position="25"/>
        <end position="94"/>
    </location>
</feature>
<feature type="compositionally biased region" description="Basic and acidic residues" evidence="2">
    <location>
        <begin position="96"/>
        <end position="107"/>
    </location>
</feature>
<dbReference type="Pfam" id="PF13411">
    <property type="entry name" value="MerR_1"/>
    <property type="match status" value="1"/>
</dbReference>
<proteinExistence type="predicted"/>
<keyword evidence="6" id="KW-1185">Reference proteome</keyword>
<dbReference type="CDD" id="cd01104">
    <property type="entry name" value="HTH_MlrA-CarA"/>
    <property type="match status" value="1"/>
</dbReference>
<dbReference type="InterPro" id="IPR047057">
    <property type="entry name" value="MerR_fam"/>
</dbReference>
<evidence type="ECO:0000313" key="5">
    <source>
        <dbReference type="EMBL" id="WSD20216.1"/>
    </source>
</evidence>
<feature type="region of interest" description="Disordered" evidence="2">
    <location>
        <begin position="87"/>
        <end position="164"/>
    </location>
</feature>
<evidence type="ECO:0000259" key="3">
    <source>
        <dbReference type="PROSITE" id="PS50937"/>
    </source>
</evidence>
<feature type="compositionally biased region" description="Basic and acidic residues" evidence="2">
    <location>
        <begin position="139"/>
        <end position="155"/>
    </location>
</feature>
<gene>
    <name evidence="5" type="ORF">OHB35_47160</name>
</gene>
<dbReference type="PANTHER" id="PTHR30204">
    <property type="entry name" value="REDOX-CYCLING DRUG-SENSING TRANSCRIPTIONAL ACTIVATOR SOXR"/>
    <property type="match status" value="1"/>
</dbReference>